<organism evidence="1 2">
    <name type="scientific">Caproiciproducens galactitolivorans</name>
    <dbReference type="NCBI Taxonomy" id="642589"/>
    <lineage>
        <taxon>Bacteria</taxon>
        <taxon>Bacillati</taxon>
        <taxon>Bacillota</taxon>
        <taxon>Clostridia</taxon>
        <taxon>Eubacteriales</taxon>
        <taxon>Acutalibacteraceae</taxon>
        <taxon>Caproiciproducens</taxon>
    </lineage>
</organism>
<accession>A0ABT4BQG2</accession>
<dbReference type="CDD" id="cd08026">
    <property type="entry name" value="DUF326"/>
    <property type="match status" value="1"/>
</dbReference>
<sequence>MGVVTDGTSKYQGCIDECNQCAQACVECMNLCLNEPDAAERKKCISKLQECACICKVAVSFMTMDSRHAADLCKLCALICEECGQECEMFQDDHCIKCAEVCDKCANDCQSI</sequence>
<dbReference type="InterPro" id="IPR044543">
    <property type="entry name" value="YHJQ-like"/>
</dbReference>
<dbReference type="EMBL" id="JAPOHA010000002">
    <property type="protein sequence ID" value="MCY1713134.1"/>
    <property type="molecule type" value="Genomic_DNA"/>
</dbReference>
<dbReference type="Pfam" id="PF03860">
    <property type="entry name" value="Csp"/>
    <property type="match status" value="1"/>
</dbReference>
<gene>
    <name evidence="1" type="ORF">OUY18_02545</name>
</gene>
<name>A0ABT4BQG2_9FIRM</name>
<proteinExistence type="predicted"/>
<dbReference type="PANTHER" id="PTHR37310:SF1">
    <property type="entry name" value="CYTOPLASMIC PROTEIN"/>
    <property type="match status" value="1"/>
</dbReference>
<evidence type="ECO:0000313" key="2">
    <source>
        <dbReference type="Proteomes" id="UP001082703"/>
    </source>
</evidence>
<dbReference type="RefSeq" id="WP_268057133.1">
    <property type="nucleotide sequence ID" value="NZ_JAPOHA010000002.1"/>
</dbReference>
<dbReference type="InterPro" id="IPR005560">
    <property type="entry name" value="Csp_YhjQ"/>
</dbReference>
<dbReference type="Proteomes" id="UP001082703">
    <property type="component" value="Unassembled WGS sequence"/>
</dbReference>
<keyword evidence="2" id="KW-1185">Reference proteome</keyword>
<evidence type="ECO:0000313" key="1">
    <source>
        <dbReference type="EMBL" id="MCY1713134.1"/>
    </source>
</evidence>
<reference evidence="1 2" key="1">
    <citation type="submission" date="2022-11" db="EMBL/GenBank/DDBJ databases">
        <authorList>
            <person name="Caiyu Z."/>
        </authorList>
    </citation>
    <scope>NUCLEOTIDE SEQUENCE [LARGE SCALE GENOMIC DNA]</scope>
    <source>
        <strain evidence="1 2">YR-4</strain>
    </source>
</reference>
<dbReference type="PANTHER" id="PTHR37310">
    <property type="entry name" value="CYTOPLASMIC PROTEIN-RELATED"/>
    <property type="match status" value="1"/>
</dbReference>
<dbReference type="Gene3D" id="1.20.1270.360">
    <property type="match status" value="1"/>
</dbReference>
<comment type="caution">
    <text evidence="1">The sequence shown here is derived from an EMBL/GenBank/DDBJ whole genome shotgun (WGS) entry which is preliminary data.</text>
</comment>
<protein>
    <submittedName>
        <fullName evidence="1">Four-helix bundle copper-binding protein</fullName>
    </submittedName>
</protein>